<evidence type="ECO:0000313" key="3">
    <source>
        <dbReference type="RefSeq" id="XP_026548617.1"/>
    </source>
</evidence>
<sequence>MSEPADYALCEKFEANMFAKNRCQNCLRTITAHQHGNQVFKKDVINLPNCISNNISESDPADPWDSLCILASQCKVYVYVGSEDRTESQQERLGYTQLNCSNEESEAANTCPDAINTLSTDADGNAMLSEDQEMTRLLSNILESEKENSLHIASLKKKVQSENLHSDRHRWAEATSCRRTVSWSCLKPESRAMSQDCGDSRRKHQAESGYFSLECCKSESNWISSTSCPNHSMLSTPSKATGASLSLADSELNFHKSGSSEGRCGLIKQNYTILADLPKAKRLRHQEAFEKEHSRARSPGRAEVERIFGQERRKSETLEVFQALEEGLLERLDSKSLKLAKEGRLVRRRSSPTLCREVKKRFPWEPEQPRKRESLCIGRAEQQLKISSQSHGESLHLKNPNQQSQREIQSRGMPLYSTTSTSQKMERQGRKLEELVSRLTSSAERAALCPMSHGRQVDNDKKRPAEISHHKSPGKNDTDTRWKSSPSTLHTANPPKTLDKNQARLTRQLDRYKESDRKARGKPLLLVGTVDQPRKNIRDSQDIICAVGSRSEIAARGKEGRPVVCSRLGHDQCGAQEVKKYSFNPRQEMEISLKCPSAAVNSSSPGISASRSKRDIRNSCGPGRFKEDNWNNLRELRHSPSPGSLMESTQICFEQARCCAASQQRQENNWKSRREARSLRASASSDGLSKGDHSIAFTPKKGNDLKGYCTSFSPTDPTVFGQKGMVQEALAHSIKPETVPRIQESSQSHVHPMPSLEKEWVNQGECFHSAKPGQQQLEDNRKNQGTPVKWAEDKWINWQRCPNPSTAEKHLGNNKERMKQQGEGHIATSACSSRSQILYLDSSKKHKSKPLLKLQLQVDDMNLPSCFRPV</sequence>
<feature type="region of interest" description="Disordered" evidence="1">
    <location>
        <begin position="664"/>
        <end position="693"/>
    </location>
</feature>
<name>A0A6J1VZS4_9SAUR</name>
<evidence type="ECO:0000256" key="1">
    <source>
        <dbReference type="SAM" id="MobiDB-lite"/>
    </source>
</evidence>
<feature type="region of interest" description="Disordered" evidence="1">
    <location>
        <begin position="602"/>
        <end position="621"/>
    </location>
</feature>
<feature type="compositionally biased region" description="Basic and acidic residues" evidence="1">
    <location>
        <begin position="455"/>
        <end position="482"/>
    </location>
</feature>
<gene>
    <name evidence="3" type="primary">LOC113430384</name>
</gene>
<feature type="region of interest" description="Disordered" evidence="1">
    <location>
        <begin position="444"/>
        <end position="504"/>
    </location>
</feature>
<protein>
    <submittedName>
        <fullName evidence="3">Uncharacterized protein LOC113430384</fullName>
    </submittedName>
</protein>
<dbReference type="KEGG" id="nss:113430384"/>
<organism evidence="2 3">
    <name type="scientific">Notechis scutatus</name>
    <name type="common">mainland tiger snake</name>
    <dbReference type="NCBI Taxonomy" id="8663"/>
    <lineage>
        <taxon>Eukaryota</taxon>
        <taxon>Metazoa</taxon>
        <taxon>Chordata</taxon>
        <taxon>Craniata</taxon>
        <taxon>Vertebrata</taxon>
        <taxon>Euteleostomi</taxon>
        <taxon>Lepidosauria</taxon>
        <taxon>Squamata</taxon>
        <taxon>Bifurcata</taxon>
        <taxon>Unidentata</taxon>
        <taxon>Episquamata</taxon>
        <taxon>Toxicofera</taxon>
        <taxon>Serpentes</taxon>
        <taxon>Colubroidea</taxon>
        <taxon>Elapidae</taxon>
        <taxon>Hydrophiinae</taxon>
        <taxon>Notechis</taxon>
    </lineage>
</organism>
<reference evidence="3" key="1">
    <citation type="submission" date="2025-08" db="UniProtKB">
        <authorList>
            <consortium name="RefSeq"/>
        </authorList>
    </citation>
    <scope>IDENTIFICATION</scope>
</reference>
<dbReference type="RefSeq" id="XP_026548617.1">
    <property type="nucleotide sequence ID" value="XM_026692832.1"/>
</dbReference>
<proteinExistence type="predicted"/>
<feature type="compositionally biased region" description="Basic and acidic residues" evidence="1">
    <location>
        <begin position="668"/>
        <end position="678"/>
    </location>
</feature>
<dbReference type="Proteomes" id="UP000504612">
    <property type="component" value="Unplaced"/>
</dbReference>
<dbReference type="AlphaFoldDB" id="A0A6J1VZS4"/>
<keyword evidence="2" id="KW-1185">Reference proteome</keyword>
<feature type="region of interest" description="Disordered" evidence="1">
    <location>
        <begin position="386"/>
        <end position="431"/>
    </location>
</feature>
<accession>A0A6J1VZS4</accession>
<dbReference type="GeneID" id="113430384"/>
<evidence type="ECO:0000313" key="2">
    <source>
        <dbReference type="Proteomes" id="UP000504612"/>
    </source>
</evidence>